<dbReference type="EMBL" id="OV651814">
    <property type="protein sequence ID" value="CAH1106848.1"/>
    <property type="molecule type" value="Genomic_DNA"/>
</dbReference>
<comment type="catalytic activity">
    <reaction evidence="9">
        <text>L-seryl-[protein] + ATP = O-phospho-L-seryl-[protein] + ADP + H(+)</text>
        <dbReference type="Rhea" id="RHEA:17989"/>
        <dbReference type="Rhea" id="RHEA-COMP:9863"/>
        <dbReference type="Rhea" id="RHEA-COMP:11604"/>
        <dbReference type="ChEBI" id="CHEBI:15378"/>
        <dbReference type="ChEBI" id="CHEBI:29999"/>
        <dbReference type="ChEBI" id="CHEBI:30616"/>
        <dbReference type="ChEBI" id="CHEBI:83421"/>
        <dbReference type="ChEBI" id="CHEBI:456216"/>
        <dbReference type="EC" id="2.7.11.1"/>
    </reaction>
</comment>
<accession>A0A9P0GB76</accession>
<evidence type="ECO:0000256" key="3">
    <source>
        <dbReference type="ARBA" id="ARBA00022527"/>
    </source>
</evidence>
<keyword evidence="5 10" id="KW-0547">Nucleotide-binding</keyword>
<evidence type="ECO:0000256" key="5">
    <source>
        <dbReference type="ARBA" id="ARBA00022741"/>
    </source>
</evidence>
<reference evidence="13" key="1">
    <citation type="submission" date="2022-01" db="EMBL/GenBank/DDBJ databases">
        <authorList>
            <person name="King R."/>
        </authorList>
    </citation>
    <scope>NUCLEOTIDE SEQUENCE</scope>
</reference>
<keyword evidence="14" id="KW-1185">Reference proteome</keyword>
<evidence type="ECO:0000256" key="10">
    <source>
        <dbReference type="PROSITE-ProRule" id="PRU10141"/>
    </source>
</evidence>
<evidence type="ECO:0000259" key="11">
    <source>
        <dbReference type="Pfam" id="PF00069"/>
    </source>
</evidence>
<evidence type="ECO:0000256" key="7">
    <source>
        <dbReference type="ARBA" id="ARBA00022840"/>
    </source>
</evidence>
<dbReference type="PANTHER" id="PTHR27001">
    <property type="entry name" value="OS01G0253100 PROTEIN"/>
    <property type="match status" value="1"/>
</dbReference>
<keyword evidence="7 10" id="KW-0067">ATP-binding</keyword>
<evidence type="ECO:0000256" key="9">
    <source>
        <dbReference type="ARBA" id="ARBA00048679"/>
    </source>
</evidence>
<dbReference type="Pfam" id="PF00069">
    <property type="entry name" value="Pkinase"/>
    <property type="match status" value="1"/>
</dbReference>
<dbReference type="GO" id="GO:0005886">
    <property type="term" value="C:plasma membrane"/>
    <property type="evidence" value="ECO:0007669"/>
    <property type="project" value="TreeGrafter"/>
</dbReference>
<evidence type="ECO:0000256" key="6">
    <source>
        <dbReference type="ARBA" id="ARBA00022777"/>
    </source>
</evidence>
<dbReference type="Gene3D" id="1.10.510.10">
    <property type="entry name" value="Transferase(Phosphotransferase) domain 1"/>
    <property type="match status" value="1"/>
</dbReference>
<feature type="domain" description="Tube Death" evidence="12">
    <location>
        <begin position="5"/>
        <end position="136"/>
    </location>
</feature>
<evidence type="ECO:0000256" key="8">
    <source>
        <dbReference type="ARBA" id="ARBA00047899"/>
    </source>
</evidence>
<protein>
    <recommendedName>
        <fullName evidence="2">non-specific serine/threonine protein kinase</fullName>
        <ecNumber evidence="2">2.7.11.1</ecNumber>
    </recommendedName>
</protein>
<sequence>MDPSFEIRKLLPSQLRELASILETHDLWKDLMSIIPKKMDKYDYQCDISSHNHPQYNPEYFRLIQSESEQSRRTCTEVLFEEWGTSGRNRPALGHLLYLLKKANLFRAADYVAVNLLHLEKPERPDIGPAAEIPIDLSDVNKTSNGEFKKEQPVTVNKNVPNLSILNLESRKASTQLSEEQNLLIQDSSESGMIPDLESLQRQSCAIIEDSSNLPDLSALQISILNLNLRSLTLSKAFQAPSENTKTRSCSSRLPILSLDTTLPHFSYQILELATNSFKGRLLGKGDFGSVFLATNLLGKPVAVKKLDIGNVDIVKVDDEVTKQFRNEVEVLSKYKHENLLSLLGYSCDGYTYCLLYEYMPGGTLRDRLQDVNNQLLWKERLNVAVGTSKAICYLHTAYSSPLIHRDINSANILLDSNNQPKLGDFGLIKLIPNQDINTATTVFGTSAYMPREAFGGDISVKFDTFSFGVVLLELLTSLPPIDSKRDGVDLVTHIGETIENDEIASIVDYKAGSWIENAISYAEKLYTIAQSCLKEKKKRPTMMEVKMVLERMFGELQ</sequence>
<evidence type="ECO:0000313" key="14">
    <source>
        <dbReference type="Proteomes" id="UP001153636"/>
    </source>
</evidence>
<dbReference type="EC" id="2.7.11.1" evidence="2"/>
<dbReference type="InterPro" id="IPR011009">
    <property type="entry name" value="Kinase-like_dom_sf"/>
</dbReference>
<dbReference type="GO" id="GO:0005524">
    <property type="term" value="F:ATP binding"/>
    <property type="evidence" value="ECO:0007669"/>
    <property type="project" value="UniProtKB-UniRule"/>
</dbReference>
<feature type="domain" description="Protein kinase" evidence="11">
    <location>
        <begin position="280"/>
        <end position="546"/>
    </location>
</feature>
<dbReference type="CDD" id="cd08308">
    <property type="entry name" value="Death_Tube"/>
    <property type="match status" value="1"/>
</dbReference>
<dbReference type="PANTHER" id="PTHR27001:SF931">
    <property type="entry name" value="OS11G0664100 PROTEIN"/>
    <property type="match status" value="1"/>
</dbReference>
<keyword evidence="6" id="KW-0418">Kinase</keyword>
<dbReference type="InterPro" id="IPR011029">
    <property type="entry name" value="DEATH-like_dom_sf"/>
</dbReference>
<dbReference type="InterPro" id="IPR029397">
    <property type="entry name" value="Tube_Death"/>
</dbReference>
<dbReference type="PROSITE" id="PS00107">
    <property type="entry name" value="PROTEIN_KINASE_ATP"/>
    <property type="match status" value="1"/>
</dbReference>
<dbReference type="InterPro" id="IPR000719">
    <property type="entry name" value="Prot_kinase_dom"/>
</dbReference>
<evidence type="ECO:0000256" key="4">
    <source>
        <dbReference type="ARBA" id="ARBA00022679"/>
    </source>
</evidence>
<evidence type="ECO:0000256" key="2">
    <source>
        <dbReference type="ARBA" id="ARBA00012513"/>
    </source>
</evidence>
<evidence type="ECO:0000256" key="1">
    <source>
        <dbReference type="ARBA" id="ARBA00008718"/>
    </source>
</evidence>
<dbReference type="Proteomes" id="UP001153636">
    <property type="component" value="Chromosome 2"/>
</dbReference>
<dbReference type="Gene3D" id="3.30.200.20">
    <property type="entry name" value="Phosphorylase Kinase, domain 1"/>
    <property type="match status" value="1"/>
</dbReference>
<dbReference type="SUPFAM" id="SSF56112">
    <property type="entry name" value="Protein kinase-like (PK-like)"/>
    <property type="match status" value="1"/>
</dbReference>
<comment type="similarity">
    <text evidence="1">Belongs to the protein kinase superfamily. TKL Ser/Thr protein kinase family. Pelle subfamily.</text>
</comment>
<dbReference type="Gene3D" id="1.10.533.10">
    <property type="entry name" value="Death Domain, Fas"/>
    <property type="match status" value="1"/>
</dbReference>
<keyword evidence="3" id="KW-0723">Serine/threonine-protein kinase</keyword>
<dbReference type="SUPFAM" id="SSF47986">
    <property type="entry name" value="DEATH domain"/>
    <property type="match status" value="1"/>
</dbReference>
<organism evidence="13 14">
    <name type="scientific">Psylliodes chrysocephalus</name>
    <dbReference type="NCBI Taxonomy" id="3402493"/>
    <lineage>
        <taxon>Eukaryota</taxon>
        <taxon>Metazoa</taxon>
        <taxon>Ecdysozoa</taxon>
        <taxon>Arthropoda</taxon>
        <taxon>Hexapoda</taxon>
        <taxon>Insecta</taxon>
        <taxon>Pterygota</taxon>
        <taxon>Neoptera</taxon>
        <taxon>Endopterygota</taxon>
        <taxon>Coleoptera</taxon>
        <taxon>Polyphaga</taxon>
        <taxon>Cucujiformia</taxon>
        <taxon>Chrysomeloidea</taxon>
        <taxon>Chrysomelidae</taxon>
        <taxon>Galerucinae</taxon>
        <taxon>Alticini</taxon>
        <taxon>Psylliodes</taxon>
    </lineage>
</organism>
<dbReference type="GO" id="GO:0004674">
    <property type="term" value="F:protein serine/threonine kinase activity"/>
    <property type="evidence" value="ECO:0007669"/>
    <property type="project" value="UniProtKB-KW"/>
</dbReference>
<dbReference type="AlphaFoldDB" id="A0A9P0GB76"/>
<gene>
    <name evidence="13" type="ORF">PSYICH_LOCUS7840</name>
</gene>
<proteinExistence type="inferred from homology"/>
<dbReference type="FunFam" id="1.10.510.10:FF:000754">
    <property type="entry name" value="Interleukin-1 receptor-associated kinase"/>
    <property type="match status" value="1"/>
</dbReference>
<dbReference type="InterPro" id="IPR017441">
    <property type="entry name" value="Protein_kinase_ATP_BS"/>
</dbReference>
<name>A0A9P0GB76_9CUCU</name>
<keyword evidence="4" id="KW-0808">Transferase</keyword>
<dbReference type="Pfam" id="PF14786">
    <property type="entry name" value="Death_2"/>
    <property type="match status" value="1"/>
</dbReference>
<evidence type="ECO:0000259" key="12">
    <source>
        <dbReference type="Pfam" id="PF14786"/>
    </source>
</evidence>
<feature type="binding site" evidence="10">
    <location>
        <position position="306"/>
    </location>
    <ligand>
        <name>ATP</name>
        <dbReference type="ChEBI" id="CHEBI:30616"/>
    </ligand>
</feature>
<comment type="catalytic activity">
    <reaction evidence="8">
        <text>L-threonyl-[protein] + ATP = O-phospho-L-threonyl-[protein] + ADP + H(+)</text>
        <dbReference type="Rhea" id="RHEA:46608"/>
        <dbReference type="Rhea" id="RHEA-COMP:11060"/>
        <dbReference type="Rhea" id="RHEA-COMP:11605"/>
        <dbReference type="ChEBI" id="CHEBI:15378"/>
        <dbReference type="ChEBI" id="CHEBI:30013"/>
        <dbReference type="ChEBI" id="CHEBI:30616"/>
        <dbReference type="ChEBI" id="CHEBI:61977"/>
        <dbReference type="ChEBI" id="CHEBI:456216"/>
        <dbReference type="EC" id="2.7.11.1"/>
    </reaction>
</comment>
<evidence type="ECO:0000313" key="13">
    <source>
        <dbReference type="EMBL" id="CAH1106848.1"/>
    </source>
</evidence>
<dbReference type="OrthoDB" id="4062651at2759"/>